<dbReference type="EC" id="2.7.11.1" evidence="1"/>
<evidence type="ECO:0000256" key="4">
    <source>
        <dbReference type="ARBA" id="ARBA00022741"/>
    </source>
</evidence>
<dbReference type="SMART" id="SM01343">
    <property type="entry name" value="FATC"/>
    <property type="match status" value="1"/>
</dbReference>
<dbReference type="Gene3D" id="3.30.1010.10">
    <property type="entry name" value="Phosphatidylinositol 3-kinase Catalytic Subunit, Chain A, domain 4"/>
    <property type="match status" value="1"/>
</dbReference>
<evidence type="ECO:0000259" key="9">
    <source>
        <dbReference type="PROSITE" id="PS50290"/>
    </source>
</evidence>
<protein>
    <recommendedName>
        <fullName evidence="1">non-specific serine/threonine protein kinase</fullName>
        <ecNumber evidence="1">2.7.11.1</ecNumber>
    </recommendedName>
</protein>
<evidence type="ECO:0000256" key="2">
    <source>
        <dbReference type="ARBA" id="ARBA00022527"/>
    </source>
</evidence>
<dbReference type="GO" id="GO:0006281">
    <property type="term" value="P:DNA repair"/>
    <property type="evidence" value="ECO:0007669"/>
    <property type="project" value="TreeGrafter"/>
</dbReference>
<dbReference type="Pfam" id="PF08064">
    <property type="entry name" value="UME"/>
    <property type="match status" value="1"/>
</dbReference>
<keyword evidence="13" id="KW-1185">Reference proteome</keyword>
<dbReference type="InterPro" id="IPR011009">
    <property type="entry name" value="Kinase-like_dom_sf"/>
</dbReference>
<evidence type="ECO:0000256" key="5">
    <source>
        <dbReference type="ARBA" id="ARBA00022777"/>
    </source>
</evidence>
<dbReference type="EMBL" id="FQNF01000021">
    <property type="protein sequence ID" value="SGZ39309.1"/>
    <property type="molecule type" value="Genomic_DNA"/>
</dbReference>
<evidence type="ECO:0000259" key="11">
    <source>
        <dbReference type="PROSITE" id="PS51190"/>
    </source>
</evidence>
<organism evidence="12 13">
    <name type="scientific">Hanseniaspora guilliermondii</name>
    <dbReference type="NCBI Taxonomy" id="56406"/>
    <lineage>
        <taxon>Eukaryota</taxon>
        <taxon>Fungi</taxon>
        <taxon>Dikarya</taxon>
        <taxon>Ascomycota</taxon>
        <taxon>Saccharomycotina</taxon>
        <taxon>Saccharomycetes</taxon>
        <taxon>Saccharomycodales</taxon>
        <taxon>Saccharomycodaceae</taxon>
        <taxon>Hanseniaspora</taxon>
    </lineage>
</organism>
<reference evidence="13" key="1">
    <citation type="submission" date="2016-11" db="EMBL/GenBank/DDBJ databases">
        <authorList>
            <person name="Guldener U."/>
        </authorList>
    </citation>
    <scope>NUCLEOTIDE SEQUENCE [LARGE SCALE GENOMIC DNA]</scope>
</reference>
<dbReference type="InterPro" id="IPR012993">
    <property type="entry name" value="UME"/>
</dbReference>
<dbReference type="InterPro" id="IPR018936">
    <property type="entry name" value="PI3/4_kinase_CS"/>
</dbReference>
<dbReference type="PANTHER" id="PTHR11139">
    <property type="entry name" value="ATAXIA TELANGIECTASIA MUTATED ATM -RELATED"/>
    <property type="match status" value="1"/>
</dbReference>
<dbReference type="PANTHER" id="PTHR11139:SF125">
    <property type="entry name" value="SERINE_THREONINE-PROTEIN KINASE MEC1"/>
    <property type="match status" value="1"/>
</dbReference>
<dbReference type="GO" id="GO:0000077">
    <property type="term" value="P:DNA damage checkpoint signaling"/>
    <property type="evidence" value="ECO:0007669"/>
    <property type="project" value="TreeGrafter"/>
</dbReference>
<dbReference type="GO" id="GO:0005634">
    <property type="term" value="C:nucleus"/>
    <property type="evidence" value="ECO:0007669"/>
    <property type="project" value="TreeGrafter"/>
</dbReference>
<evidence type="ECO:0000256" key="6">
    <source>
        <dbReference type="ARBA" id="ARBA00022840"/>
    </source>
</evidence>
<dbReference type="OrthoDB" id="381190at2759"/>
<dbReference type="InterPro" id="IPR003152">
    <property type="entry name" value="FATC_dom"/>
</dbReference>
<dbReference type="InterPro" id="IPR036940">
    <property type="entry name" value="PI3/4_kinase_cat_sf"/>
</dbReference>
<evidence type="ECO:0000256" key="3">
    <source>
        <dbReference type="ARBA" id="ARBA00022679"/>
    </source>
</evidence>
<dbReference type="GO" id="GO:0005524">
    <property type="term" value="F:ATP binding"/>
    <property type="evidence" value="ECO:0007669"/>
    <property type="project" value="UniProtKB-KW"/>
</dbReference>
<dbReference type="GO" id="GO:0000723">
    <property type="term" value="P:telomere maintenance"/>
    <property type="evidence" value="ECO:0007669"/>
    <property type="project" value="TreeGrafter"/>
</dbReference>
<dbReference type="Pfam" id="PF02260">
    <property type="entry name" value="FATC"/>
    <property type="match status" value="1"/>
</dbReference>
<dbReference type="CDD" id="cd00892">
    <property type="entry name" value="PIKKc_ATR"/>
    <property type="match status" value="1"/>
</dbReference>
<dbReference type="PROSITE" id="PS50290">
    <property type="entry name" value="PI3_4_KINASE_3"/>
    <property type="match status" value="1"/>
</dbReference>
<dbReference type="Pfam" id="PF23593">
    <property type="entry name" value="HEAT_ATR"/>
    <property type="match status" value="1"/>
</dbReference>
<dbReference type="InterPro" id="IPR014009">
    <property type="entry name" value="PIK_FAT"/>
</dbReference>
<accession>A0A1L0CKE4</accession>
<dbReference type="Pfam" id="PF00454">
    <property type="entry name" value="PI3_PI4_kinase"/>
    <property type="match status" value="1"/>
</dbReference>
<keyword evidence="3" id="KW-0808">Transferase</keyword>
<dbReference type="PROSITE" id="PS51190">
    <property type="entry name" value="FATC"/>
    <property type="match status" value="1"/>
</dbReference>
<evidence type="ECO:0000313" key="12">
    <source>
        <dbReference type="EMBL" id="SGZ39309.1"/>
    </source>
</evidence>
<dbReference type="SUPFAM" id="SSF56112">
    <property type="entry name" value="Protein kinase-like (PK-like)"/>
    <property type="match status" value="1"/>
</dbReference>
<dbReference type="SMART" id="SM00146">
    <property type="entry name" value="PI3Kc"/>
    <property type="match status" value="1"/>
</dbReference>
<sequence length="2442" mass="283812">MEKLDILISKYKKQWKDIKNNTRSINKGSNTKLHWNYLNISVEIDDTNIAGKNNTKYFYTFIQNLNSTNTINDIQLFDNIIELITYFLLINPQILSEKMNFSSTIDYSFNFNSGMKSECIWHLIGTVFETFTRSLVDPAIKLKNSMYDDFFFKIVDTLTDNWLQIAVDIYGSSLESMVDKNFQDCLIDSYFKLTKYINDEQEENYDINDFINLLIEECFFLTVIINQNSFNKNIHIINQHLRVVLYLYDGLTEYLHQTTDEYSILLFEYSESIDQHNQACEKLWFILGYFVKLLERYYMLSNATHLNVDNIQFTLDFVKCIMELVVNCSFSCNDTGSKISEFESTFAKSLHNIFDYIYDKKCDLIHLFKSGLKLFLKNPSLYCSLPLQEVLVEINTKMQNNKENSVNETNVHFIESIARNTPNIKSSSQLFSQWKDTQEYFLFKVKETNSSVNEIGEILSLVSNINCEYTSDGKCLICDYSENYFNHKFKCNAFKRQQTSNGSSYSMKILKEVLANTDTKKIDSEITLHEGLLILLLRTLSHNPKIESLWDLTLLCEPENQNQVNADKLSAAKKIWYLISSGFEASLVHIKQIASKILVLLVSTDSTTDTKLTKFVLKYLSQDNSKFSIPIVMETISKITLNADNALPLRNILLLKHLDYIQNSFPAIKSDLAWSNLNYISKITDEAENTYQLLLPVLPTVTNADVLKLDKNITVFKNLAILTGRPFGEFLSRFLKYLIPSEIITYYKKDLIKKIADEIGIKKEEIIGNSKLKSKIVSYVIANGNCYNSKKVLRVLRNISPDFYVKDLRDFDYYLVIAEIVQLYSNPDSLTHHKQEMSPDLNFTNQLTLIKSFYYASLIQFHVSNESHTIEDIEKRIEKIDSLQSFKSWPFTEQELFYSFLENAIIGILHSLITILCDTSITTISYDKVKAIDGLTIIIIAAKPNQLKSVLPQVVMGLRTGLESLELRNKSLKAWFFVLVKLGIQPLEYIIDIPIAFFQKHWDYLSDMTRDLFMQFTNQIFKHEEFKIPYWTLMNFFYDDKLKVLERYPQKFSQLLRTKGLFLNKIEAINDHFQQVIINNDCFVVERNLKLLELQLMKEADIGSINDEQVDGILIQICFAVLDLCYRYQTSNLNINLLSVNCLSLLTTKTPTMLKIQMGNTDEKNKIRTKINQVYDFSDQSTRILFMKRLIKYVLVPAFWIVKTPIYQSYISFVIQEFLKLSKLSKSDENSHTYRAMEINEDLNRNFTDLERNIIEPMRSSEFMITSNFVNYIPLRYPLYKKTMSVNNWLNLLIPDLIRRLAKNLNCDANPIFINYLQLNKCHEESIFFETIFPYVIAQVIMDDDGKMLNDWKLEVNHIFSIDLSVLNKHQAKNLGSIYDNIFNAIDYIQKLKADLSNNVGLKNDNQKAKIENLGIYINKILFGGSIAKKALDVSAYERSVLYMELAYRQNKSKMTTIEWKNNLNIAFSNMQELDALDGVEQFFTTNNSLDDKMAILSKSSSNWELAKECFDELNSGWSGNTSEAYEILSDNKMFGDVVQRLAKFDYADLIVQKDNNNISLNEASKISTIALKSTILESNLQLGNRISRYVELVFSHPNANLLLNYSLNNILSNSDNKTALDNLELAVAVIGQRYISEFKAMTSLKLKDIVVNLDNLGLMNIMKYNKALGYETDASDSGIYNRYKDISGMISKKKLNQLVDFSTIFDTEVFAIILLSKLNVISPSEVHSKLFDFVKQARKNHKPEIAIKYLMKWYKSMNTDPKESLTFDFEYSKILWEAGEKEYALNIIKDYSDKITCKKLELEKTDDNLKLFSAIIRKYTQWCDMLNRKSPTELIDQHLTFIEMGGEDDNSYFELGLYYDRYYQQRQKTIPNKTEEDEAFDHELIINAIKYLLQSLTMTKQKKIIKEALPKVVILWLDTVEKLSIIKEDHPVIKTINKMIKKAIIDWDPNFWYTVILQLISRILVPNKEARDIIIKILIAVFVAYPDYIVWYIVVLYNNRDEYIKQAGNKILQTFLKKTNKAGKLLVKNSKLVIDDLSSICLKRSPENPTNLIEDYSLDHLTNTLPISMAVPIQQNFAMMLPEVDLVDQMLVSIHEIYPEYSVFRSLKKPKKITIKGNNGKHYYIICKKEDVRQDDQYMQFAQTMKYVLTNDVEASKRKMSITTYYIMPLHETYGIIEMVPSVVTIRSILTNIYDNKNLQKHRMQYLRQWNKFKKSDTALKQLFDQSLSIFKPVLYEWFLTKFPDPAKWYNCKNSFSRSYAVMCMVGFILGLGDRHFDNILISEIDGSVLHVDFDCLFEKGLDLPVPELVPFRLTNNIVDCLGITNVEGVFRKACEISMNLIRENEIMLLNEFEMMMIGRMKSLEQAQKYNTQSSAQSLIYVGREGLSFEQILEVIRNKMRGIDPKDSVTVSVAAQVEYLLKTAQDQDLLYKMYSGWMPIW</sequence>
<dbReference type="GO" id="GO:0004674">
    <property type="term" value="F:protein serine/threonine kinase activity"/>
    <property type="evidence" value="ECO:0007669"/>
    <property type="project" value="UniProtKB-KW"/>
</dbReference>
<dbReference type="VEuPathDB" id="FungiDB:HGUI_01509"/>
<dbReference type="PROSITE" id="PS00915">
    <property type="entry name" value="PI3_4_KINASE_1"/>
    <property type="match status" value="1"/>
</dbReference>
<dbReference type="InterPro" id="IPR000403">
    <property type="entry name" value="PI3/4_kinase_cat_dom"/>
</dbReference>
<feature type="domain" description="FAT" evidence="10">
    <location>
        <begin position="1426"/>
        <end position="2000"/>
    </location>
</feature>
<dbReference type="Gene3D" id="1.10.1070.11">
    <property type="entry name" value="Phosphatidylinositol 3-/4-kinase, catalytic domain"/>
    <property type="match status" value="1"/>
</dbReference>
<evidence type="ECO:0000259" key="10">
    <source>
        <dbReference type="PROSITE" id="PS51189"/>
    </source>
</evidence>
<keyword evidence="6" id="KW-0067">ATP-binding</keyword>
<dbReference type="InterPro" id="IPR056802">
    <property type="entry name" value="ATR-like_M-HEAT"/>
</dbReference>
<evidence type="ECO:0000256" key="8">
    <source>
        <dbReference type="ARBA" id="ARBA00048679"/>
    </source>
</evidence>
<dbReference type="GO" id="GO:0005694">
    <property type="term" value="C:chromosome"/>
    <property type="evidence" value="ECO:0007669"/>
    <property type="project" value="TreeGrafter"/>
</dbReference>
<dbReference type="PROSITE" id="PS00916">
    <property type="entry name" value="PI3_4_KINASE_2"/>
    <property type="match status" value="1"/>
</dbReference>
<comment type="catalytic activity">
    <reaction evidence="8">
        <text>L-seryl-[protein] + ATP = O-phospho-L-seryl-[protein] + ADP + H(+)</text>
        <dbReference type="Rhea" id="RHEA:17989"/>
        <dbReference type="Rhea" id="RHEA-COMP:9863"/>
        <dbReference type="Rhea" id="RHEA-COMP:11604"/>
        <dbReference type="ChEBI" id="CHEBI:15378"/>
        <dbReference type="ChEBI" id="CHEBI:29999"/>
        <dbReference type="ChEBI" id="CHEBI:30616"/>
        <dbReference type="ChEBI" id="CHEBI:83421"/>
        <dbReference type="ChEBI" id="CHEBI:456216"/>
        <dbReference type="EC" id="2.7.11.1"/>
    </reaction>
</comment>
<dbReference type="Pfam" id="PF25030">
    <property type="entry name" value="M-HEAT_ATR"/>
    <property type="match status" value="1"/>
</dbReference>
<dbReference type="Proteomes" id="UP000183365">
    <property type="component" value="Unassembled WGS sequence"/>
</dbReference>
<evidence type="ECO:0000313" key="13">
    <source>
        <dbReference type="Proteomes" id="UP000183365"/>
    </source>
</evidence>
<evidence type="ECO:0000256" key="7">
    <source>
        <dbReference type="ARBA" id="ARBA00047899"/>
    </source>
</evidence>
<evidence type="ECO:0000256" key="1">
    <source>
        <dbReference type="ARBA" id="ARBA00012513"/>
    </source>
</evidence>
<keyword evidence="2" id="KW-0723">Serine/threonine-protein kinase</keyword>
<name>A0A1L0CKE4_9ASCO</name>
<gene>
    <name evidence="12" type="ORF">HGUI_01509</name>
</gene>
<proteinExistence type="predicted"/>
<keyword evidence="4" id="KW-0547">Nucleotide-binding</keyword>
<feature type="domain" description="FATC" evidence="11">
    <location>
        <begin position="2410"/>
        <end position="2442"/>
    </location>
</feature>
<keyword evidence="5" id="KW-0418">Kinase</keyword>
<dbReference type="SMART" id="SM00802">
    <property type="entry name" value="UME"/>
    <property type="match status" value="1"/>
</dbReference>
<dbReference type="InterPro" id="IPR057564">
    <property type="entry name" value="HEAT_ATR"/>
</dbReference>
<comment type="catalytic activity">
    <reaction evidence="7">
        <text>L-threonyl-[protein] + ATP = O-phospho-L-threonyl-[protein] + ADP + H(+)</text>
        <dbReference type="Rhea" id="RHEA:46608"/>
        <dbReference type="Rhea" id="RHEA-COMP:11060"/>
        <dbReference type="Rhea" id="RHEA-COMP:11605"/>
        <dbReference type="ChEBI" id="CHEBI:15378"/>
        <dbReference type="ChEBI" id="CHEBI:30013"/>
        <dbReference type="ChEBI" id="CHEBI:30616"/>
        <dbReference type="ChEBI" id="CHEBI:61977"/>
        <dbReference type="ChEBI" id="CHEBI:456216"/>
        <dbReference type="EC" id="2.7.11.1"/>
    </reaction>
</comment>
<feature type="domain" description="PI3K/PI4K catalytic" evidence="9">
    <location>
        <begin position="2098"/>
        <end position="2405"/>
    </location>
</feature>
<dbReference type="InterPro" id="IPR050517">
    <property type="entry name" value="DDR_Repair_Kinase"/>
</dbReference>
<dbReference type="PROSITE" id="PS51189">
    <property type="entry name" value="FAT"/>
    <property type="match status" value="1"/>
</dbReference>